<evidence type="ECO:0000313" key="2">
    <source>
        <dbReference type="EMBL" id="GHF30285.1"/>
    </source>
</evidence>
<dbReference type="PANTHER" id="PTHR43283">
    <property type="entry name" value="BETA-LACTAMASE-RELATED"/>
    <property type="match status" value="1"/>
</dbReference>
<feature type="domain" description="Beta-lactamase-related" evidence="1">
    <location>
        <begin position="63"/>
        <end position="324"/>
    </location>
</feature>
<dbReference type="InterPro" id="IPR001466">
    <property type="entry name" value="Beta-lactam-related"/>
</dbReference>
<organism evidence="2 3">
    <name type="scientific">Kordiimonas sediminis</name>
    <dbReference type="NCBI Taxonomy" id="1735581"/>
    <lineage>
        <taxon>Bacteria</taxon>
        <taxon>Pseudomonadati</taxon>
        <taxon>Pseudomonadota</taxon>
        <taxon>Alphaproteobacteria</taxon>
        <taxon>Kordiimonadales</taxon>
        <taxon>Kordiimonadaceae</taxon>
        <taxon>Kordiimonas</taxon>
    </lineage>
</organism>
<accession>A0A919AZ73</accession>
<gene>
    <name evidence="2" type="ORF">GCM10017044_27090</name>
</gene>
<dbReference type="PANTHER" id="PTHR43283:SF7">
    <property type="entry name" value="BETA-LACTAMASE-RELATED DOMAIN-CONTAINING PROTEIN"/>
    <property type="match status" value="1"/>
</dbReference>
<dbReference type="RefSeq" id="WP_191253848.1">
    <property type="nucleotide sequence ID" value="NZ_BNCI01000002.1"/>
</dbReference>
<dbReference type="GO" id="GO:0016787">
    <property type="term" value="F:hydrolase activity"/>
    <property type="evidence" value="ECO:0007669"/>
    <property type="project" value="UniProtKB-KW"/>
</dbReference>
<comment type="caution">
    <text evidence="2">The sequence shown here is derived from an EMBL/GenBank/DDBJ whole genome shotgun (WGS) entry which is preliminary data.</text>
</comment>
<dbReference type="Gene3D" id="3.40.710.10">
    <property type="entry name" value="DD-peptidase/beta-lactamase superfamily"/>
    <property type="match status" value="1"/>
</dbReference>
<dbReference type="Proteomes" id="UP000630923">
    <property type="component" value="Unassembled WGS sequence"/>
</dbReference>
<dbReference type="EMBL" id="BNCI01000002">
    <property type="protein sequence ID" value="GHF30285.1"/>
    <property type="molecule type" value="Genomic_DNA"/>
</dbReference>
<keyword evidence="3" id="KW-1185">Reference proteome</keyword>
<dbReference type="PROSITE" id="PS51257">
    <property type="entry name" value="PROKAR_LIPOPROTEIN"/>
    <property type="match status" value="1"/>
</dbReference>
<evidence type="ECO:0000259" key="1">
    <source>
        <dbReference type="Pfam" id="PF00144"/>
    </source>
</evidence>
<dbReference type="InterPro" id="IPR050789">
    <property type="entry name" value="Diverse_Enzym_Activities"/>
</dbReference>
<proteinExistence type="predicted"/>
<dbReference type="SUPFAM" id="SSF56601">
    <property type="entry name" value="beta-lactamase/transpeptidase-like"/>
    <property type="match status" value="1"/>
</dbReference>
<name>A0A919AZ73_9PROT</name>
<dbReference type="InterPro" id="IPR012338">
    <property type="entry name" value="Beta-lactam/transpept-like"/>
</dbReference>
<keyword evidence="2" id="KW-0378">Hydrolase</keyword>
<dbReference type="AlphaFoldDB" id="A0A919AZ73"/>
<evidence type="ECO:0000313" key="3">
    <source>
        <dbReference type="Proteomes" id="UP000630923"/>
    </source>
</evidence>
<sequence>MFKVTSLSTALVVLLTACTPSEPPAPTFPGQEWEAISDPAILGFSRPELADLDAHLKTLNTQSLHVSVDGRSVYTYGDVTEVGYIASVRKSILAIMYGKYVKDGTINLESTLAELGIDDVGGLLEIEKKATVRDLISARSGIYHPAANGGDSIADAPERGSKEPGTYFLYNNWDFNASGTIFEQSTGKGIFEDLNTQIALPLGFQDFTLADHEKSGDPEKSQHLAYHMHLSARDLARFGHLMLMEGRWDDKQLIPADWVAESVSSITPNEEMNPLPTRETGLEYGYMWWVFDDDTSPDGFKGAYAGRGHFGQYIAVFPELGMVISHKTKAIPYKTPEEYEQVRVTWDAFMSIVDKLVAARLTD</sequence>
<reference evidence="2" key="2">
    <citation type="submission" date="2020-09" db="EMBL/GenBank/DDBJ databases">
        <authorList>
            <person name="Sun Q."/>
            <person name="Kim S."/>
        </authorList>
    </citation>
    <scope>NUCLEOTIDE SEQUENCE</scope>
    <source>
        <strain evidence="2">KCTC 42590</strain>
    </source>
</reference>
<reference evidence="2" key="1">
    <citation type="journal article" date="2014" name="Int. J. Syst. Evol. Microbiol.">
        <title>Complete genome sequence of Corynebacterium casei LMG S-19264T (=DSM 44701T), isolated from a smear-ripened cheese.</title>
        <authorList>
            <consortium name="US DOE Joint Genome Institute (JGI-PGF)"/>
            <person name="Walter F."/>
            <person name="Albersmeier A."/>
            <person name="Kalinowski J."/>
            <person name="Ruckert C."/>
        </authorList>
    </citation>
    <scope>NUCLEOTIDE SEQUENCE</scope>
    <source>
        <strain evidence="2">KCTC 42590</strain>
    </source>
</reference>
<protein>
    <submittedName>
        <fullName evidence="2">Amide hydrolase</fullName>
    </submittedName>
</protein>
<dbReference type="Pfam" id="PF00144">
    <property type="entry name" value="Beta-lactamase"/>
    <property type="match status" value="1"/>
</dbReference>